<evidence type="ECO:0000313" key="1">
    <source>
        <dbReference type="EMBL" id="MBK1617982.1"/>
    </source>
</evidence>
<accession>A0A9X0W6M7</accession>
<dbReference type="EMBL" id="NRRY01000006">
    <property type="protein sequence ID" value="MBK1617982.1"/>
    <property type="molecule type" value="Genomic_DNA"/>
</dbReference>
<name>A0A9X0W6M7_9GAMM</name>
<dbReference type="Proteomes" id="UP001138768">
    <property type="component" value="Unassembled WGS sequence"/>
</dbReference>
<sequence>MQLIGNRYWFRPSQLAMARVNPTTLDNDHGDEILAADENELFLFAFRALGRAKEALVRSR</sequence>
<protein>
    <submittedName>
        <fullName evidence="1">Uncharacterized protein</fullName>
    </submittedName>
</protein>
<dbReference type="AlphaFoldDB" id="A0A9X0W6M7"/>
<reference evidence="1 2" key="1">
    <citation type="journal article" date="2020" name="Microorganisms">
        <title>Osmotic Adaptation and Compatible Solute Biosynthesis of Phototrophic Bacteria as Revealed from Genome Analyses.</title>
        <authorList>
            <person name="Imhoff J.F."/>
            <person name="Rahn T."/>
            <person name="Kunzel S."/>
            <person name="Keller A."/>
            <person name="Neulinger S.C."/>
        </authorList>
    </citation>
    <scope>NUCLEOTIDE SEQUENCE [LARGE SCALE GENOMIC DNA]</scope>
    <source>
        <strain evidence="1 2">DSM 25653</strain>
    </source>
</reference>
<comment type="caution">
    <text evidence="1">The sequence shown here is derived from an EMBL/GenBank/DDBJ whole genome shotgun (WGS) entry which is preliminary data.</text>
</comment>
<proteinExistence type="predicted"/>
<keyword evidence="2" id="KW-1185">Reference proteome</keyword>
<evidence type="ECO:0000313" key="2">
    <source>
        <dbReference type="Proteomes" id="UP001138768"/>
    </source>
</evidence>
<gene>
    <name evidence="1" type="ORF">CKO42_05835</name>
</gene>
<organism evidence="1 2">
    <name type="scientific">Lamprobacter modestohalophilus</name>
    <dbReference type="NCBI Taxonomy" id="1064514"/>
    <lineage>
        <taxon>Bacteria</taxon>
        <taxon>Pseudomonadati</taxon>
        <taxon>Pseudomonadota</taxon>
        <taxon>Gammaproteobacteria</taxon>
        <taxon>Chromatiales</taxon>
        <taxon>Chromatiaceae</taxon>
        <taxon>Lamprobacter</taxon>
    </lineage>
</organism>